<name>A0A5C4R0U0_9RHOB</name>
<keyword evidence="1" id="KW-0732">Signal</keyword>
<comment type="caution">
    <text evidence="2">The sequence shown here is derived from an EMBL/GenBank/DDBJ whole genome shotgun (WGS) entry which is preliminary data.</text>
</comment>
<evidence type="ECO:0000313" key="3">
    <source>
        <dbReference type="Proteomes" id="UP000304880"/>
    </source>
</evidence>
<dbReference type="AlphaFoldDB" id="A0A5C4R0U0"/>
<gene>
    <name evidence="2" type="ORF">FHD67_19915</name>
</gene>
<feature type="chain" id="PRO_5023099209" description="DUF2946 domain-containing protein" evidence="1">
    <location>
        <begin position="23"/>
        <end position="110"/>
    </location>
</feature>
<proteinExistence type="predicted"/>
<dbReference type="Proteomes" id="UP000304880">
    <property type="component" value="Unassembled WGS sequence"/>
</dbReference>
<feature type="signal peptide" evidence="1">
    <location>
        <begin position="1"/>
        <end position="22"/>
    </location>
</feature>
<evidence type="ECO:0008006" key="4">
    <source>
        <dbReference type="Google" id="ProtNLM"/>
    </source>
</evidence>
<protein>
    <recommendedName>
        <fullName evidence="4">DUF2946 domain-containing protein</fullName>
    </recommendedName>
</protein>
<sequence>MHSVLAALVCLSLVVWSLAPSASHVPSVFEVVAEHTDMIADHGHSHGFEEDLVWALHGHSHDVADHDHSQAMLVPGAGAHPRVAWRDTFRLRASWEGPQRVYLIERPPRA</sequence>
<organism evidence="2 3">
    <name type="scientific">Paracoccus haeundaensis</name>
    <dbReference type="NCBI Taxonomy" id="225362"/>
    <lineage>
        <taxon>Bacteria</taxon>
        <taxon>Pseudomonadati</taxon>
        <taxon>Pseudomonadota</taxon>
        <taxon>Alphaproteobacteria</taxon>
        <taxon>Rhodobacterales</taxon>
        <taxon>Paracoccaceae</taxon>
        <taxon>Paracoccus</taxon>
    </lineage>
</organism>
<keyword evidence="3" id="KW-1185">Reference proteome</keyword>
<reference evidence="2 3" key="1">
    <citation type="submission" date="2019-06" db="EMBL/GenBank/DDBJ databases">
        <authorList>
            <person name="Li J."/>
        </authorList>
    </citation>
    <scope>NUCLEOTIDE SEQUENCE [LARGE SCALE GENOMIC DNA]</scope>
    <source>
        <strain evidence="2 3">CGMCC 1.8012</strain>
    </source>
</reference>
<evidence type="ECO:0000313" key="2">
    <source>
        <dbReference type="EMBL" id="TNH37519.1"/>
    </source>
</evidence>
<accession>A0A5C4R0U0</accession>
<evidence type="ECO:0000256" key="1">
    <source>
        <dbReference type="SAM" id="SignalP"/>
    </source>
</evidence>
<dbReference type="EMBL" id="VDDC01000081">
    <property type="protein sequence ID" value="TNH37519.1"/>
    <property type="molecule type" value="Genomic_DNA"/>
</dbReference>